<keyword evidence="3 8" id="KW-0762">Sugar transport</keyword>
<evidence type="ECO:0000256" key="3">
    <source>
        <dbReference type="ARBA" id="ARBA00022597"/>
    </source>
</evidence>
<evidence type="ECO:0000259" key="7">
    <source>
        <dbReference type="PROSITE" id="PS51093"/>
    </source>
</evidence>
<keyword evidence="4" id="KW-0808">Transferase</keyword>
<evidence type="ECO:0000256" key="5">
    <source>
        <dbReference type="ARBA" id="ARBA00022683"/>
    </source>
</evidence>
<comment type="caution">
    <text evidence="8">The sequence shown here is derived from an EMBL/GenBank/DDBJ whole genome shotgun (WGS) entry which is preliminary data.</text>
</comment>
<dbReference type="InterPro" id="IPR001127">
    <property type="entry name" value="PTS_EIIA_1_perm"/>
</dbReference>
<evidence type="ECO:0000313" key="8">
    <source>
        <dbReference type="EMBL" id="MCC2177310.1"/>
    </source>
</evidence>
<evidence type="ECO:0000256" key="4">
    <source>
        <dbReference type="ARBA" id="ARBA00022679"/>
    </source>
</evidence>
<dbReference type="InterPro" id="IPR050890">
    <property type="entry name" value="PTS_EIIA_component"/>
</dbReference>
<dbReference type="Gene3D" id="2.70.70.10">
    <property type="entry name" value="Glucose Permease (Domain IIA)"/>
    <property type="match status" value="1"/>
</dbReference>
<evidence type="ECO:0000256" key="2">
    <source>
        <dbReference type="ARBA" id="ARBA00022448"/>
    </source>
</evidence>
<evidence type="ECO:0000313" key="9">
    <source>
        <dbReference type="Proteomes" id="UP001298753"/>
    </source>
</evidence>
<protein>
    <submittedName>
        <fullName evidence="8">PTS glucose transporter subunit IIA</fullName>
    </submittedName>
</protein>
<dbReference type="AlphaFoldDB" id="A0AAW4W0M3"/>
<dbReference type="GO" id="GO:0009401">
    <property type="term" value="P:phosphoenolpyruvate-dependent sugar phosphotransferase system"/>
    <property type="evidence" value="ECO:0007669"/>
    <property type="project" value="UniProtKB-KW"/>
</dbReference>
<feature type="domain" description="PTS EIIA type-1" evidence="7">
    <location>
        <begin position="33"/>
        <end position="137"/>
    </location>
</feature>
<name>A0AAW4W0M3_9FIRM</name>
<dbReference type="PANTHER" id="PTHR45008:SF1">
    <property type="entry name" value="PTS SYSTEM GLUCOSE-SPECIFIC EIIA COMPONENT"/>
    <property type="match status" value="1"/>
</dbReference>
<dbReference type="PANTHER" id="PTHR45008">
    <property type="entry name" value="PTS SYSTEM GLUCOSE-SPECIFIC EIIA COMPONENT"/>
    <property type="match status" value="1"/>
</dbReference>
<dbReference type="InterPro" id="IPR011055">
    <property type="entry name" value="Dup_hybrid_motif"/>
</dbReference>
<accession>A0AAW4W0M3</accession>
<proteinExistence type="predicted"/>
<evidence type="ECO:0000256" key="6">
    <source>
        <dbReference type="ARBA" id="ARBA00022777"/>
    </source>
</evidence>
<keyword evidence="5" id="KW-0598">Phosphotransferase system</keyword>
<comment type="subcellular location">
    <subcellularLocation>
        <location evidence="1">Cytoplasm</location>
    </subcellularLocation>
</comment>
<dbReference type="PROSITE" id="PS00371">
    <property type="entry name" value="PTS_EIIA_TYPE_1_HIS"/>
    <property type="match status" value="1"/>
</dbReference>
<dbReference type="Pfam" id="PF00358">
    <property type="entry name" value="PTS_EIIA_1"/>
    <property type="match status" value="1"/>
</dbReference>
<keyword evidence="2" id="KW-0813">Transport</keyword>
<dbReference type="RefSeq" id="WP_227600911.1">
    <property type="nucleotide sequence ID" value="NZ_JAJEPX010000028.1"/>
</dbReference>
<dbReference type="GeneID" id="98660870"/>
<keyword evidence="9" id="KW-1185">Reference proteome</keyword>
<organism evidence="8 9">
    <name type="scientific">Agathobaculum butyriciproducens</name>
    <dbReference type="NCBI Taxonomy" id="1628085"/>
    <lineage>
        <taxon>Bacteria</taxon>
        <taxon>Bacillati</taxon>
        <taxon>Bacillota</taxon>
        <taxon>Clostridia</taxon>
        <taxon>Eubacteriales</taxon>
        <taxon>Butyricicoccaceae</taxon>
        <taxon>Agathobaculum</taxon>
    </lineage>
</organism>
<dbReference type="FunFam" id="2.70.70.10:FF:000001">
    <property type="entry name" value="PTS system glucose-specific IIA component"/>
    <property type="match status" value="1"/>
</dbReference>
<dbReference type="NCBIfam" id="TIGR00830">
    <property type="entry name" value="PTBA"/>
    <property type="match status" value="1"/>
</dbReference>
<sequence>MFGKLKNLFGGDSGIEVTAPVAGKVVALEDVPDPTFAQGILGPGIAIEPSEGRITAPADGSIDVMFETGHAVSMTTADGAELLIHVGIDTVQLEGKHYKACCKAGQQVKKGDVLIEFDPAAIKAEGYQIVTPILVCNPDAFTVEPAASGAVAVGDALLTLKKK</sequence>
<keyword evidence="6" id="KW-0418">Kinase</keyword>
<dbReference type="SUPFAM" id="SSF51261">
    <property type="entry name" value="Duplicated hybrid motif"/>
    <property type="match status" value="1"/>
</dbReference>
<dbReference type="EMBL" id="JAJEPX010000028">
    <property type="protein sequence ID" value="MCC2177310.1"/>
    <property type="molecule type" value="Genomic_DNA"/>
</dbReference>
<dbReference type="Proteomes" id="UP001298753">
    <property type="component" value="Unassembled WGS sequence"/>
</dbReference>
<reference evidence="8 9" key="1">
    <citation type="submission" date="2021-10" db="EMBL/GenBank/DDBJ databases">
        <title>Anaerobic single-cell dispensing facilitates the cultivation of human gut bacteria.</title>
        <authorList>
            <person name="Afrizal A."/>
        </authorList>
    </citation>
    <scope>NUCLEOTIDE SEQUENCE [LARGE SCALE GENOMIC DNA]</scope>
    <source>
        <strain evidence="8 9">CLA-AA-H270</strain>
    </source>
</reference>
<dbReference type="PROSITE" id="PS51093">
    <property type="entry name" value="PTS_EIIA_TYPE_1"/>
    <property type="match status" value="1"/>
</dbReference>
<evidence type="ECO:0000256" key="1">
    <source>
        <dbReference type="ARBA" id="ARBA00004496"/>
    </source>
</evidence>
<dbReference type="GO" id="GO:0016301">
    <property type="term" value="F:kinase activity"/>
    <property type="evidence" value="ECO:0007669"/>
    <property type="project" value="UniProtKB-KW"/>
</dbReference>
<dbReference type="GO" id="GO:0005737">
    <property type="term" value="C:cytoplasm"/>
    <property type="evidence" value="ECO:0007669"/>
    <property type="project" value="UniProtKB-SubCell"/>
</dbReference>
<gene>
    <name evidence="8" type="ORF">LKD22_09275</name>
</gene>